<reference evidence="2" key="3">
    <citation type="submission" date="2021-06" db="EMBL/GenBank/DDBJ databases">
        <title>Chromosome-level genome assembly for S. haematobium.</title>
        <authorList>
            <person name="Stroehlein A.J."/>
        </authorList>
    </citation>
    <scope>NUCLEOTIDE SEQUENCE</scope>
</reference>
<reference evidence="2" key="1">
    <citation type="journal article" date="2012" name="Nat. Genet.">
        <title>Whole-genome sequence of Schistosoma haematobium.</title>
        <authorList>
            <person name="Young N.D."/>
            <person name="Jex A.R."/>
            <person name="Li B."/>
            <person name="Liu S."/>
            <person name="Yang L."/>
            <person name="Xiong Z."/>
            <person name="Li Y."/>
            <person name="Cantacessi C."/>
            <person name="Hall R.S."/>
            <person name="Xu X."/>
            <person name="Chen F."/>
            <person name="Wu X."/>
            <person name="Zerlotini A."/>
            <person name="Oliveira G."/>
            <person name="Hofmann A."/>
            <person name="Zhang G."/>
            <person name="Fang X."/>
            <person name="Kang Y."/>
            <person name="Campbell B.E."/>
            <person name="Loukas A."/>
            <person name="Ranganathan S."/>
            <person name="Rollinson D."/>
            <person name="Rinaldi G."/>
            <person name="Brindley P.J."/>
            <person name="Yang H."/>
            <person name="Wang J."/>
            <person name="Wang J."/>
            <person name="Gasser R.B."/>
        </authorList>
    </citation>
    <scope>NUCLEOTIDE SEQUENCE</scope>
</reference>
<keyword evidence="3" id="KW-1185">Reference proteome</keyword>
<feature type="transmembrane region" description="Helical" evidence="1">
    <location>
        <begin position="21"/>
        <end position="42"/>
    </location>
</feature>
<dbReference type="GeneID" id="75576512"/>
<proteinExistence type="predicted"/>
<evidence type="ECO:0000313" key="2">
    <source>
        <dbReference type="EMBL" id="KAH9579496.1"/>
    </source>
</evidence>
<protein>
    <submittedName>
        <fullName evidence="2">Uncharacterized protein</fullName>
    </submittedName>
</protein>
<evidence type="ECO:0000313" key="3">
    <source>
        <dbReference type="Proteomes" id="UP000471633"/>
    </source>
</evidence>
<dbReference type="RefSeq" id="XP_051064451.1">
    <property type="nucleotide sequence ID" value="XM_051208418.1"/>
</dbReference>
<dbReference type="AlphaFoldDB" id="A0A922IHM5"/>
<reference evidence="2" key="4">
    <citation type="journal article" date="2022" name="PLoS Pathog.">
        <title>Chromosome-level genome of Schistosoma haematobium underpins genome-wide explorations of molecular variation.</title>
        <authorList>
            <person name="Stroehlein A.J."/>
            <person name="Korhonen P.K."/>
            <person name="Lee V.V."/>
            <person name="Ralph S.A."/>
            <person name="Mentink-Kane M."/>
            <person name="You H."/>
            <person name="McManus D.P."/>
            <person name="Tchuente L.T."/>
            <person name="Stothard J.R."/>
            <person name="Kaur P."/>
            <person name="Dudchenko O."/>
            <person name="Aiden E.L."/>
            <person name="Yang B."/>
            <person name="Yang H."/>
            <person name="Emery A.M."/>
            <person name="Webster B.L."/>
            <person name="Brindley P.J."/>
            <person name="Rollinson D."/>
            <person name="Chang B.C.H."/>
            <person name="Gasser R.B."/>
            <person name="Young N.D."/>
        </authorList>
    </citation>
    <scope>NUCLEOTIDE SEQUENCE</scope>
</reference>
<keyword evidence="1" id="KW-0812">Transmembrane</keyword>
<evidence type="ECO:0000256" key="1">
    <source>
        <dbReference type="SAM" id="Phobius"/>
    </source>
</evidence>
<dbReference type="Proteomes" id="UP000471633">
    <property type="component" value="Unassembled WGS sequence"/>
</dbReference>
<gene>
    <name evidence="2" type="ORF">MS3_00000777</name>
</gene>
<accession>A0A922IHM5</accession>
<keyword evidence="1" id="KW-1133">Transmembrane helix</keyword>
<dbReference type="KEGG" id="shx:MS3_00000777"/>
<sequence length="122" mass="13935">MYIYIKRIIISLSFLSNFYNWLVLLLLNVDTPTLCVCVIVQWPFCFFVFFPKIQCTFVFSSSCLSFLSSSSSSSSPSSPTTTTTTTTSLLSLTSTFSMRSKIENKKCCVLFLLLFYFLSEIR</sequence>
<dbReference type="CTD" id="75576512"/>
<name>A0A922IHM5_SCHHA</name>
<comment type="caution">
    <text evidence="2">The sequence shown here is derived from an EMBL/GenBank/DDBJ whole genome shotgun (WGS) entry which is preliminary data.</text>
</comment>
<keyword evidence="1" id="KW-0472">Membrane</keyword>
<organism evidence="2 3">
    <name type="scientific">Schistosoma haematobium</name>
    <name type="common">Blood fluke</name>
    <dbReference type="NCBI Taxonomy" id="6185"/>
    <lineage>
        <taxon>Eukaryota</taxon>
        <taxon>Metazoa</taxon>
        <taxon>Spiralia</taxon>
        <taxon>Lophotrochozoa</taxon>
        <taxon>Platyhelminthes</taxon>
        <taxon>Trematoda</taxon>
        <taxon>Digenea</taxon>
        <taxon>Strigeidida</taxon>
        <taxon>Schistosomatoidea</taxon>
        <taxon>Schistosomatidae</taxon>
        <taxon>Schistosoma</taxon>
    </lineage>
</organism>
<dbReference type="EMBL" id="AMPZ03000008">
    <property type="protein sequence ID" value="KAH9579496.1"/>
    <property type="molecule type" value="Genomic_DNA"/>
</dbReference>
<reference evidence="2" key="2">
    <citation type="journal article" date="2019" name="Gigascience">
        <title>High-quality Schistosoma haematobium genome achieved by single-molecule and long-range sequencing.</title>
        <authorList>
            <person name="Stroehlein A.J."/>
            <person name="Korhonen P.K."/>
            <person name="Chong T.M."/>
            <person name="Lim Y.L."/>
            <person name="Chan K.G."/>
            <person name="Webster B."/>
            <person name="Rollinson D."/>
            <person name="Brindley P.J."/>
            <person name="Gasser R.B."/>
            <person name="Young N.D."/>
        </authorList>
    </citation>
    <scope>NUCLEOTIDE SEQUENCE</scope>
</reference>